<proteinExistence type="predicted"/>
<name>A0A5B7KIK9_PORTR</name>
<dbReference type="AlphaFoldDB" id="A0A5B7KIK9"/>
<protein>
    <submittedName>
        <fullName evidence="2">Uncharacterized protein</fullName>
    </submittedName>
</protein>
<reference evidence="2 3" key="1">
    <citation type="submission" date="2019-05" db="EMBL/GenBank/DDBJ databases">
        <title>Another draft genome of Portunus trituberculatus and its Hox gene families provides insights of decapod evolution.</title>
        <authorList>
            <person name="Jeong J.-H."/>
            <person name="Song I."/>
            <person name="Kim S."/>
            <person name="Choi T."/>
            <person name="Kim D."/>
            <person name="Ryu S."/>
            <person name="Kim W."/>
        </authorList>
    </citation>
    <scope>NUCLEOTIDE SEQUENCE [LARGE SCALE GENOMIC DNA]</scope>
    <source>
        <tissue evidence="2">Muscle</tissue>
    </source>
</reference>
<evidence type="ECO:0000256" key="1">
    <source>
        <dbReference type="SAM" id="MobiDB-lite"/>
    </source>
</evidence>
<comment type="caution">
    <text evidence="2">The sequence shown here is derived from an EMBL/GenBank/DDBJ whole genome shotgun (WGS) entry which is preliminary data.</text>
</comment>
<evidence type="ECO:0000313" key="2">
    <source>
        <dbReference type="EMBL" id="MPD06714.1"/>
    </source>
</evidence>
<sequence length="170" mass="18954">MVKHKKLSGSREVAHLARETSSSGLSRKEDSPPQEPLAAVSCSGSSSEGRIYAAYDSLVMVYSTVLRIRLVYDKNFPSNRCYMTFLSCDGARLAYEHVGSLPLAGSGFKKELLHSRNISDSETDYIPNLFDDHSESSVPEVCQILPPCWFVAYYNNGRGNFIHASRYMSK</sequence>
<dbReference type="EMBL" id="VSRR010152648">
    <property type="protein sequence ID" value="MPD06714.1"/>
    <property type="molecule type" value="Genomic_DNA"/>
</dbReference>
<gene>
    <name evidence="2" type="ORF">E2C01_102540</name>
</gene>
<accession>A0A5B7KIK9</accession>
<organism evidence="2 3">
    <name type="scientific">Portunus trituberculatus</name>
    <name type="common">Swimming crab</name>
    <name type="synonym">Neptunus trituberculatus</name>
    <dbReference type="NCBI Taxonomy" id="210409"/>
    <lineage>
        <taxon>Eukaryota</taxon>
        <taxon>Metazoa</taxon>
        <taxon>Ecdysozoa</taxon>
        <taxon>Arthropoda</taxon>
        <taxon>Crustacea</taxon>
        <taxon>Multicrustacea</taxon>
        <taxon>Malacostraca</taxon>
        <taxon>Eumalacostraca</taxon>
        <taxon>Eucarida</taxon>
        <taxon>Decapoda</taxon>
        <taxon>Pleocyemata</taxon>
        <taxon>Brachyura</taxon>
        <taxon>Eubrachyura</taxon>
        <taxon>Portunoidea</taxon>
        <taxon>Portunidae</taxon>
        <taxon>Portuninae</taxon>
        <taxon>Portunus</taxon>
    </lineage>
</organism>
<keyword evidence="3" id="KW-1185">Reference proteome</keyword>
<dbReference type="Proteomes" id="UP000324222">
    <property type="component" value="Unassembled WGS sequence"/>
</dbReference>
<evidence type="ECO:0000313" key="3">
    <source>
        <dbReference type="Proteomes" id="UP000324222"/>
    </source>
</evidence>
<feature type="region of interest" description="Disordered" evidence="1">
    <location>
        <begin position="1"/>
        <end position="43"/>
    </location>
</feature>